<reference evidence="9 11" key="1">
    <citation type="journal article" date="2016" name="PLoS ONE">
        <title>Sequence Assembly of Yarrowia lipolytica Strain W29/CLIB89 Shows Transposable Element Diversity.</title>
        <authorList>
            <person name="Magnan C."/>
            <person name="Yu J."/>
            <person name="Chang I."/>
            <person name="Jahn E."/>
            <person name="Kanomata Y."/>
            <person name="Wu J."/>
            <person name="Zeller M."/>
            <person name="Oakes M."/>
            <person name="Baldi P."/>
            <person name="Sandmeyer S."/>
        </authorList>
    </citation>
    <scope>NUCLEOTIDE SEQUENCE [LARGE SCALE GENOMIC DNA]</scope>
    <source>
        <strain evidence="9">CLIB89</strain>
        <strain evidence="11">CLIB89(W29)</strain>
    </source>
</reference>
<dbReference type="GeneID" id="2908224"/>
<dbReference type="Pfam" id="PF01793">
    <property type="entry name" value="Glyco_transf_15"/>
    <property type="match status" value="2"/>
</dbReference>
<keyword evidence="5" id="KW-0735">Signal-anchor</keyword>
<dbReference type="SUPFAM" id="SSF53448">
    <property type="entry name" value="Nucleotide-diphospho-sugar transferases"/>
    <property type="match status" value="1"/>
</dbReference>
<evidence type="ECO:0000256" key="7">
    <source>
        <dbReference type="SAM" id="MobiDB-lite"/>
    </source>
</evidence>
<dbReference type="Gene3D" id="3.90.550.10">
    <property type="entry name" value="Spore Coat Polysaccharide Biosynthesis Protein SpsA, Chain A"/>
    <property type="match status" value="1"/>
</dbReference>
<feature type="transmembrane region" description="Helical" evidence="8">
    <location>
        <begin position="42"/>
        <end position="62"/>
    </location>
</feature>
<dbReference type="Proteomes" id="UP000182444">
    <property type="component" value="Chromosome 1F"/>
</dbReference>
<evidence type="ECO:0000256" key="2">
    <source>
        <dbReference type="ARBA" id="ARBA00007677"/>
    </source>
</evidence>
<proteinExistence type="inferred from homology"/>
<feature type="active site" description="Nucleophile" evidence="6">
    <location>
        <position position="361"/>
    </location>
</feature>
<evidence type="ECO:0000256" key="1">
    <source>
        <dbReference type="ARBA" id="ARBA00004606"/>
    </source>
</evidence>
<dbReference type="EMBL" id="KZ858988">
    <property type="protein sequence ID" value="RDW26055.1"/>
    <property type="molecule type" value="Genomic_DNA"/>
</dbReference>
<keyword evidence="3 10" id="KW-0328">Glycosyltransferase</keyword>
<dbReference type="GO" id="GO:0000032">
    <property type="term" value="P:cell wall mannoprotein biosynthetic process"/>
    <property type="evidence" value="ECO:0007669"/>
    <property type="project" value="TreeGrafter"/>
</dbReference>
<evidence type="ECO:0000256" key="6">
    <source>
        <dbReference type="PIRSR" id="PIRSR018153-1"/>
    </source>
</evidence>
<dbReference type="EMBL" id="CP017558">
    <property type="protein sequence ID" value="AOW07710.1"/>
    <property type="molecule type" value="Genomic_DNA"/>
</dbReference>
<dbReference type="VEuPathDB" id="FungiDB:YALI0_F25817g"/>
<evidence type="ECO:0000256" key="5">
    <source>
        <dbReference type="ARBA" id="ARBA00022968"/>
    </source>
</evidence>
<dbReference type="GO" id="GO:0000026">
    <property type="term" value="F:alpha-1,2-mannosyltransferase activity"/>
    <property type="evidence" value="ECO:0007669"/>
    <property type="project" value="TreeGrafter"/>
</dbReference>
<dbReference type="PANTHER" id="PTHR31121:SF2">
    <property type="entry name" value="MANNOSYLTRANSFERASE KTR5-RELATED"/>
    <property type="match status" value="1"/>
</dbReference>
<protein>
    <submittedName>
        <fullName evidence="10">Glycolipid 2-alpha-mannosyltransferase-domain-containing protein</fullName>
    </submittedName>
</protein>
<dbReference type="VEuPathDB" id="FungiDB:YALI1_F33246g"/>
<organism evidence="9 11">
    <name type="scientific">Yarrowia lipolytica</name>
    <name type="common">Candida lipolytica</name>
    <dbReference type="NCBI Taxonomy" id="4952"/>
    <lineage>
        <taxon>Eukaryota</taxon>
        <taxon>Fungi</taxon>
        <taxon>Dikarya</taxon>
        <taxon>Ascomycota</taxon>
        <taxon>Saccharomycotina</taxon>
        <taxon>Dipodascomycetes</taxon>
        <taxon>Dipodascales</taxon>
        <taxon>Dipodascales incertae sedis</taxon>
        <taxon>Yarrowia</taxon>
    </lineage>
</organism>
<keyword evidence="8" id="KW-0472">Membrane</keyword>
<dbReference type="KEGG" id="yli:2908224"/>
<comment type="subcellular location">
    <subcellularLocation>
        <location evidence="1">Membrane</location>
        <topology evidence="1">Single-pass type II membrane protein</topology>
    </subcellularLocation>
</comment>
<feature type="region of interest" description="Disordered" evidence="7">
    <location>
        <begin position="1"/>
        <end position="27"/>
    </location>
</feature>
<evidence type="ECO:0000313" key="12">
    <source>
        <dbReference type="Proteomes" id="UP000256601"/>
    </source>
</evidence>
<accession>A0A1D8NPZ8</accession>
<keyword evidence="4 10" id="KW-0808">Transferase</keyword>
<dbReference type="AlphaFoldDB" id="A0A1D8NPZ8"/>
<evidence type="ECO:0000256" key="4">
    <source>
        <dbReference type="ARBA" id="ARBA00022679"/>
    </source>
</evidence>
<dbReference type="InterPro" id="IPR029044">
    <property type="entry name" value="Nucleotide-diphossugar_trans"/>
</dbReference>
<keyword evidence="8" id="KW-1133">Transmembrane helix</keyword>
<name>A0A1D8NPZ8_YARLL</name>
<dbReference type="PIRSF" id="PIRSF018153">
    <property type="entry name" value="Glyco_trans_15"/>
    <property type="match status" value="1"/>
</dbReference>
<dbReference type="GO" id="GO:0016020">
    <property type="term" value="C:membrane"/>
    <property type="evidence" value="ECO:0007669"/>
    <property type="project" value="UniProtKB-SubCell"/>
</dbReference>
<dbReference type="eggNOG" id="KOG4472">
    <property type="taxonomic scope" value="Eukaryota"/>
</dbReference>
<dbReference type="Proteomes" id="UP000256601">
    <property type="component" value="Unassembled WGS sequence"/>
</dbReference>
<feature type="compositionally biased region" description="Basic and acidic residues" evidence="7">
    <location>
        <begin position="307"/>
        <end position="328"/>
    </location>
</feature>
<evidence type="ECO:0000313" key="11">
    <source>
        <dbReference type="Proteomes" id="UP000182444"/>
    </source>
</evidence>
<evidence type="ECO:0000256" key="3">
    <source>
        <dbReference type="ARBA" id="ARBA00022676"/>
    </source>
</evidence>
<feature type="region of interest" description="Disordered" evidence="7">
    <location>
        <begin position="307"/>
        <end position="341"/>
    </location>
</feature>
<dbReference type="GO" id="GO:0005794">
    <property type="term" value="C:Golgi apparatus"/>
    <property type="evidence" value="ECO:0007669"/>
    <property type="project" value="TreeGrafter"/>
</dbReference>
<gene>
    <name evidence="10" type="ORF">B0I71DRAFT_131569</name>
    <name evidence="9" type="ORF">YALI1_F33246g</name>
</gene>
<evidence type="ECO:0000256" key="8">
    <source>
        <dbReference type="SAM" id="Phobius"/>
    </source>
</evidence>
<dbReference type="PANTHER" id="PTHR31121">
    <property type="entry name" value="ALPHA-1,2 MANNOSYLTRANSFERASE KTR1"/>
    <property type="match status" value="1"/>
</dbReference>
<dbReference type="GO" id="GO:0006487">
    <property type="term" value="P:protein N-linked glycosylation"/>
    <property type="evidence" value="ECO:0007669"/>
    <property type="project" value="TreeGrafter"/>
</dbReference>
<sequence length="508" mass="58962">MLRRRSSASYPQQSLPKTQGTWQPSTMTQGVRTKARFYLSRMPLKILAVLAALLITAGFVTFNLRHPAEQQPGGNKQYIKEIVFENPALHGPFVAGCRPIVANPEDKVNAAFVVLARNQDQEGLLSSIASLERHFNQWYNYPYIFLNDEPFNATFKAAISKSTAAKTEFGVIPDSLWDFDDSVDRKELKKALQNQADQNVMYGDSESYHKMCRFYSGKFYDHPLLKDLDWYWRLEPDVQFFCDLTYDPFRYMQDNNKVYGYNIAIKELKETVPNLWRYTKSFKQKNKMQSKGMWEMFLQTAEEREQRGGHPLKDARMSDKNDKVKGKAETNNPTSKRFADPDYEDMGEEAYNMCHFWSNFEIGKLSFFRSKEYRDYFDYLEEKKGFWSERWGDAPVHSLAVGLFLAPSEVHYFRDIGYQHSDIFHCPYNAKGAQLPPPERYWEGVSKRTGLKLTDEQIKEDEKWLVPDPAEEGGVGCRCICPLDKAAFIEPRDGSCIAHWVETRDKGL</sequence>
<evidence type="ECO:0000313" key="9">
    <source>
        <dbReference type="EMBL" id="AOW07710.1"/>
    </source>
</evidence>
<evidence type="ECO:0000313" key="10">
    <source>
        <dbReference type="EMBL" id="RDW26055.1"/>
    </source>
</evidence>
<keyword evidence="8" id="KW-0812">Transmembrane</keyword>
<dbReference type="InterPro" id="IPR002685">
    <property type="entry name" value="Glyco_trans_15"/>
</dbReference>
<comment type="similarity">
    <text evidence="2">Belongs to the glycosyltransferase 15 family.</text>
</comment>
<reference evidence="10 12" key="2">
    <citation type="submission" date="2018-07" db="EMBL/GenBank/DDBJ databases">
        <title>Draft Genome Assemblies for Five Robust Yarrowia lipolytica Strains Exhibiting High Lipid Production and Pentose Sugar Utilization and Sugar Alcohol Secretion from Undetoxified Lignocellulosic Biomass Hydrolysates.</title>
        <authorList>
            <consortium name="DOE Joint Genome Institute"/>
            <person name="Walker C."/>
            <person name="Ryu S."/>
            <person name="Na H."/>
            <person name="Zane M."/>
            <person name="LaButti K."/>
            <person name="Lipzen A."/>
            <person name="Haridas S."/>
            <person name="Barry K."/>
            <person name="Grigoriev I.V."/>
            <person name="Quarterman J."/>
            <person name="Slininger P."/>
            <person name="Dien B."/>
            <person name="Trinh C.T."/>
        </authorList>
    </citation>
    <scope>NUCLEOTIDE SEQUENCE [LARGE SCALE GENOMIC DNA]</scope>
    <source>
        <strain evidence="10 12">YB392</strain>
    </source>
</reference>
<feature type="compositionally biased region" description="Polar residues" evidence="7">
    <location>
        <begin position="7"/>
        <end position="27"/>
    </location>
</feature>